<evidence type="ECO:0000256" key="1">
    <source>
        <dbReference type="SAM" id="Phobius"/>
    </source>
</evidence>
<gene>
    <name evidence="3" type="ORF">KS407_01475</name>
</gene>
<dbReference type="Proteomes" id="UP000790580">
    <property type="component" value="Unassembled WGS sequence"/>
</dbReference>
<feature type="domain" description="Protein-glutamine gamma-glutamyltransferase-like C-terminal" evidence="2">
    <location>
        <begin position="324"/>
        <end position="385"/>
    </location>
</feature>
<keyword evidence="1" id="KW-0472">Membrane</keyword>
<feature type="transmembrane region" description="Helical" evidence="1">
    <location>
        <begin position="132"/>
        <end position="149"/>
    </location>
</feature>
<comment type="caution">
    <text evidence="3">The sequence shown here is derived from an EMBL/GenBank/DDBJ whole genome shotgun (WGS) entry which is preliminary data.</text>
</comment>
<feature type="transmembrane region" description="Helical" evidence="1">
    <location>
        <begin position="12"/>
        <end position="30"/>
    </location>
</feature>
<keyword evidence="4" id="KW-1185">Reference proteome</keyword>
<evidence type="ECO:0000313" key="3">
    <source>
        <dbReference type="EMBL" id="MBU9720111.1"/>
    </source>
</evidence>
<feature type="transmembrane region" description="Helical" evidence="1">
    <location>
        <begin position="36"/>
        <end position="56"/>
    </location>
</feature>
<dbReference type="InterPro" id="IPR025403">
    <property type="entry name" value="TgpA-like_C"/>
</dbReference>
<dbReference type="Pfam" id="PF13559">
    <property type="entry name" value="DUF4129"/>
    <property type="match status" value="1"/>
</dbReference>
<proteinExistence type="predicted"/>
<feature type="transmembrane region" description="Helical" evidence="1">
    <location>
        <begin position="258"/>
        <end position="280"/>
    </location>
</feature>
<protein>
    <submittedName>
        <fullName evidence="3">DUF4129 domain-containing protein</fullName>
    </submittedName>
</protein>
<sequence>MKKWHLEVSRWLSFSLDMTLLYLLIAPLYITEGRFPPLFSFLLLTICGFGITMIIVRRINKKWVLLSFLFIIGVALLLSFHLVLAIFLAMVLTWRGLAYMEHHEQTNQVAVFFVTFLFGILYYILFHSFEGIVGVLVIIYIQFLLLLFSKMVSASMQSGLTAKQISYQIKWTLGGLCSIAGVAIIAGLGQPAIREAVTFLWSSFLSIISYLAAPLLSVLGRVFLPDAEIETDIFDSEESGGETGNMQMGLDEYVEASYAGPMFLAIFFLIILFLIIRSILNFRRLQPERIAVEGLEERSLATADNFFNKKFFAPDDVVRRRLFQLERRLSRMGLGRKRNETVDDWFARLPGDAEIKGQVIDTYEKVRYGEEDVARKERAAFKAAIKVLIKQIDKARKESETDN</sequence>
<dbReference type="EMBL" id="JAHQCR010000012">
    <property type="protein sequence ID" value="MBU9720111.1"/>
    <property type="molecule type" value="Genomic_DNA"/>
</dbReference>
<keyword evidence="1" id="KW-1133">Transmembrane helix</keyword>
<dbReference type="RefSeq" id="WP_088073565.1">
    <property type="nucleotide sequence ID" value="NZ_JAHQCR010000012.1"/>
</dbReference>
<feature type="transmembrane region" description="Helical" evidence="1">
    <location>
        <begin position="196"/>
        <end position="216"/>
    </location>
</feature>
<reference evidence="3 4" key="1">
    <citation type="submission" date="2021-06" db="EMBL/GenBank/DDBJ databases">
        <title>Bacillus sp. RD4P76, an endophyte from a halophyte.</title>
        <authorList>
            <person name="Sun J.-Q."/>
        </authorList>
    </citation>
    <scope>NUCLEOTIDE SEQUENCE [LARGE SCALE GENOMIC DNA]</scope>
    <source>
        <strain evidence="3 4">JCM 17098</strain>
    </source>
</reference>
<organism evidence="3 4">
    <name type="scientific">Evansella alkalicola</name>
    <dbReference type="NCBI Taxonomy" id="745819"/>
    <lineage>
        <taxon>Bacteria</taxon>
        <taxon>Bacillati</taxon>
        <taxon>Bacillota</taxon>
        <taxon>Bacilli</taxon>
        <taxon>Bacillales</taxon>
        <taxon>Bacillaceae</taxon>
        <taxon>Evansella</taxon>
    </lineage>
</organism>
<accession>A0ABS6JNH7</accession>
<evidence type="ECO:0000259" key="2">
    <source>
        <dbReference type="Pfam" id="PF13559"/>
    </source>
</evidence>
<feature type="transmembrane region" description="Helical" evidence="1">
    <location>
        <begin position="106"/>
        <end position="125"/>
    </location>
</feature>
<keyword evidence="1" id="KW-0812">Transmembrane</keyword>
<name>A0ABS6JNH7_9BACI</name>
<feature type="transmembrane region" description="Helical" evidence="1">
    <location>
        <begin position="169"/>
        <end position="189"/>
    </location>
</feature>
<evidence type="ECO:0000313" key="4">
    <source>
        <dbReference type="Proteomes" id="UP000790580"/>
    </source>
</evidence>
<feature type="transmembrane region" description="Helical" evidence="1">
    <location>
        <begin position="63"/>
        <end position="94"/>
    </location>
</feature>